<keyword evidence="7" id="KW-0288">FMN</keyword>
<dbReference type="GO" id="GO:0005739">
    <property type="term" value="C:mitochondrion"/>
    <property type="evidence" value="ECO:0007669"/>
    <property type="project" value="TreeGrafter"/>
</dbReference>
<keyword evidence="11" id="KW-0067">ATP-binding</keyword>
<keyword evidence="17" id="KW-1185">Reference proteome</keyword>
<evidence type="ECO:0000256" key="14">
    <source>
        <dbReference type="SAM" id="MobiDB-lite"/>
    </source>
</evidence>
<dbReference type="EC" id="2.7.1.26" evidence="4"/>
<dbReference type="PANTHER" id="PTHR22749:SF6">
    <property type="entry name" value="RIBOFLAVIN KINASE"/>
    <property type="match status" value="1"/>
</dbReference>
<proteinExistence type="inferred from homology"/>
<keyword evidence="10" id="KW-0418">Kinase</keyword>
<dbReference type="GO" id="GO:0009398">
    <property type="term" value="P:FMN biosynthetic process"/>
    <property type="evidence" value="ECO:0007669"/>
    <property type="project" value="TreeGrafter"/>
</dbReference>
<dbReference type="SUPFAM" id="SSF82114">
    <property type="entry name" value="Riboflavin kinase-like"/>
    <property type="match status" value="1"/>
</dbReference>
<accession>A0A9N9LTU3</accession>
<comment type="similarity">
    <text evidence="3">Belongs to the flavokinase family.</text>
</comment>
<evidence type="ECO:0000259" key="15">
    <source>
        <dbReference type="SMART" id="SM00904"/>
    </source>
</evidence>
<dbReference type="SMART" id="SM00904">
    <property type="entry name" value="Flavokinase"/>
    <property type="match status" value="1"/>
</dbReference>
<comment type="caution">
    <text evidence="16">The sequence shown here is derived from an EMBL/GenBank/DDBJ whole genome shotgun (WGS) entry which is preliminary data.</text>
</comment>
<evidence type="ECO:0000256" key="9">
    <source>
        <dbReference type="ARBA" id="ARBA00022741"/>
    </source>
</evidence>
<protein>
    <recommendedName>
        <fullName evidence="5">Riboflavin kinase</fullName>
        <ecNumber evidence="4">2.7.1.26</ecNumber>
    </recommendedName>
    <alternativeName>
        <fullName evidence="12">Flavin mononucleotide kinase 1</fullName>
    </alternativeName>
</protein>
<evidence type="ECO:0000256" key="1">
    <source>
        <dbReference type="ARBA" id="ARBA00003572"/>
    </source>
</evidence>
<evidence type="ECO:0000256" key="10">
    <source>
        <dbReference type="ARBA" id="ARBA00022777"/>
    </source>
</evidence>
<sequence length="225" mass="25190">MSESAPARQPRDQIVGAATGPEKPYPLRMEGEVIAGFGRGSKDLGIPTANLPVASESSDPTNWIHTSRSGVYFGWASIRFPPTHTDLSLPPSLPSFAQSPPLSDLKIPSYDQKSDSTWRIYPMVMSMGFNPFYKNTVRSAEVYIMNQFEKDFYGAWMRISILGFIRPELDYVDRESLIRDIHTDVDVALKSLGREGWWVGGEERTWLGGEGWVEKKEGIEGEKGN</sequence>
<gene>
    <name evidence="16" type="ORF">HYALB_00012609</name>
</gene>
<dbReference type="GO" id="GO:0005524">
    <property type="term" value="F:ATP binding"/>
    <property type="evidence" value="ECO:0007669"/>
    <property type="project" value="UniProtKB-KW"/>
</dbReference>
<dbReference type="InterPro" id="IPR015865">
    <property type="entry name" value="Riboflavin_kinase_bac/euk"/>
</dbReference>
<feature type="region of interest" description="Disordered" evidence="14">
    <location>
        <begin position="1"/>
        <end position="27"/>
    </location>
</feature>
<evidence type="ECO:0000256" key="4">
    <source>
        <dbReference type="ARBA" id="ARBA00012105"/>
    </source>
</evidence>
<name>A0A9N9LTU3_9HELO</name>
<evidence type="ECO:0000256" key="6">
    <source>
        <dbReference type="ARBA" id="ARBA00022630"/>
    </source>
</evidence>
<evidence type="ECO:0000256" key="8">
    <source>
        <dbReference type="ARBA" id="ARBA00022679"/>
    </source>
</evidence>
<evidence type="ECO:0000256" key="11">
    <source>
        <dbReference type="ARBA" id="ARBA00022840"/>
    </source>
</evidence>
<dbReference type="Pfam" id="PF01687">
    <property type="entry name" value="Flavokinase"/>
    <property type="match status" value="1"/>
</dbReference>
<comment type="catalytic activity">
    <reaction evidence="13">
        <text>riboflavin + ATP = FMN + ADP + H(+)</text>
        <dbReference type="Rhea" id="RHEA:14357"/>
        <dbReference type="ChEBI" id="CHEBI:15378"/>
        <dbReference type="ChEBI" id="CHEBI:30616"/>
        <dbReference type="ChEBI" id="CHEBI:57986"/>
        <dbReference type="ChEBI" id="CHEBI:58210"/>
        <dbReference type="ChEBI" id="CHEBI:456216"/>
        <dbReference type="EC" id="2.7.1.26"/>
    </reaction>
</comment>
<evidence type="ECO:0000256" key="13">
    <source>
        <dbReference type="ARBA" id="ARBA00047880"/>
    </source>
</evidence>
<keyword evidence="8" id="KW-0808">Transferase</keyword>
<dbReference type="PANTHER" id="PTHR22749">
    <property type="entry name" value="RIBOFLAVIN KINASE/FMN ADENYLYLTRANSFERASE"/>
    <property type="match status" value="1"/>
</dbReference>
<dbReference type="GO" id="GO:0008531">
    <property type="term" value="F:riboflavin kinase activity"/>
    <property type="evidence" value="ECO:0007669"/>
    <property type="project" value="UniProtKB-EC"/>
</dbReference>
<dbReference type="InterPro" id="IPR023468">
    <property type="entry name" value="Riboflavin_kinase"/>
</dbReference>
<dbReference type="EMBL" id="CAJVRM010000259">
    <property type="protein sequence ID" value="CAG8978442.1"/>
    <property type="molecule type" value="Genomic_DNA"/>
</dbReference>
<comment type="function">
    <text evidence="1">Catalyzes the phosphorylation of riboflavin (vitamin B2) to form flavin mononucleotide (FMN) coenzyme.</text>
</comment>
<evidence type="ECO:0000256" key="12">
    <source>
        <dbReference type="ARBA" id="ARBA00029960"/>
    </source>
</evidence>
<reference evidence="16" key="1">
    <citation type="submission" date="2021-07" db="EMBL/GenBank/DDBJ databases">
        <authorList>
            <person name="Durling M."/>
        </authorList>
    </citation>
    <scope>NUCLEOTIDE SEQUENCE</scope>
</reference>
<dbReference type="Gene3D" id="2.40.30.30">
    <property type="entry name" value="Riboflavin kinase-like"/>
    <property type="match status" value="1"/>
</dbReference>
<evidence type="ECO:0000256" key="3">
    <source>
        <dbReference type="ARBA" id="ARBA00010108"/>
    </source>
</evidence>
<comment type="pathway">
    <text evidence="2">Cofactor biosynthesis; FMN biosynthesis; FMN from riboflavin (ATP route): step 1/1.</text>
</comment>
<evidence type="ECO:0000313" key="16">
    <source>
        <dbReference type="EMBL" id="CAG8978442.1"/>
    </source>
</evidence>
<organism evidence="16 17">
    <name type="scientific">Hymenoscyphus albidus</name>
    <dbReference type="NCBI Taxonomy" id="595503"/>
    <lineage>
        <taxon>Eukaryota</taxon>
        <taxon>Fungi</taxon>
        <taxon>Dikarya</taxon>
        <taxon>Ascomycota</taxon>
        <taxon>Pezizomycotina</taxon>
        <taxon>Leotiomycetes</taxon>
        <taxon>Helotiales</taxon>
        <taxon>Helotiaceae</taxon>
        <taxon>Hymenoscyphus</taxon>
    </lineage>
</organism>
<dbReference type="OrthoDB" id="276388at2759"/>
<feature type="domain" description="Riboflavin kinase" evidence="15">
    <location>
        <begin position="22"/>
        <end position="193"/>
    </location>
</feature>
<evidence type="ECO:0000313" key="17">
    <source>
        <dbReference type="Proteomes" id="UP000701801"/>
    </source>
</evidence>
<dbReference type="AlphaFoldDB" id="A0A9N9LTU3"/>
<dbReference type="GO" id="GO:0009231">
    <property type="term" value="P:riboflavin biosynthetic process"/>
    <property type="evidence" value="ECO:0007669"/>
    <property type="project" value="InterPro"/>
</dbReference>
<keyword evidence="9" id="KW-0547">Nucleotide-binding</keyword>
<keyword evidence="6" id="KW-0285">Flavoprotein</keyword>
<dbReference type="InterPro" id="IPR023465">
    <property type="entry name" value="Riboflavin_kinase_dom_sf"/>
</dbReference>
<evidence type="ECO:0000256" key="5">
    <source>
        <dbReference type="ARBA" id="ARBA00017394"/>
    </source>
</evidence>
<evidence type="ECO:0000256" key="2">
    <source>
        <dbReference type="ARBA" id="ARBA00005201"/>
    </source>
</evidence>
<dbReference type="Proteomes" id="UP000701801">
    <property type="component" value="Unassembled WGS sequence"/>
</dbReference>
<evidence type="ECO:0000256" key="7">
    <source>
        <dbReference type="ARBA" id="ARBA00022643"/>
    </source>
</evidence>